<evidence type="ECO:0000313" key="2">
    <source>
        <dbReference type="EMBL" id="GIU45927.1"/>
    </source>
</evidence>
<organism evidence="2 3">
    <name type="scientific">Shewanella algidipiscicola</name>
    <dbReference type="NCBI Taxonomy" id="614070"/>
    <lineage>
        <taxon>Bacteria</taxon>
        <taxon>Pseudomonadati</taxon>
        <taxon>Pseudomonadota</taxon>
        <taxon>Gammaproteobacteria</taxon>
        <taxon>Alteromonadales</taxon>
        <taxon>Shewanellaceae</taxon>
        <taxon>Shewanella</taxon>
    </lineage>
</organism>
<dbReference type="Pfam" id="PF03466">
    <property type="entry name" value="LysR_substrate"/>
    <property type="match status" value="1"/>
</dbReference>
<comment type="caution">
    <text evidence="2">The sequence shown here is derived from an EMBL/GenBank/DDBJ whole genome shotgun (WGS) entry which is preliminary data.</text>
</comment>
<dbReference type="Proteomes" id="UP000761574">
    <property type="component" value="Unassembled WGS sequence"/>
</dbReference>
<evidence type="ECO:0000259" key="1">
    <source>
        <dbReference type="Pfam" id="PF03466"/>
    </source>
</evidence>
<dbReference type="EMBL" id="BPFB01000014">
    <property type="protein sequence ID" value="GIU45927.1"/>
    <property type="molecule type" value="Genomic_DNA"/>
</dbReference>
<name>A0ABQ4PEF0_9GAMM</name>
<sequence length="84" mass="9269">MGRGIAMMPLPLAQESVDNGNLVMLFEDVEPYEGKCFLVYPSRRFISLASLRFIDYIMTALAACNHNGACDREAKTKGALKPLS</sequence>
<evidence type="ECO:0000313" key="3">
    <source>
        <dbReference type="Proteomes" id="UP000761574"/>
    </source>
</evidence>
<protein>
    <recommendedName>
        <fullName evidence="1">LysR substrate-binding domain-containing protein</fullName>
    </recommendedName>
</protein>
<gene>
    <name evidence="2" type="ORF">TUM4630_15200</name>
</gene>
<dbReference type="RefSeq" id="WP_259650885.1">
    <property type="nucleotide sequence ID" value="NZ_BPFB01000014.1"/>
</dbReference>
<proteinExistence type="predicted"/>
<dbReference type="InterPro" id="IPR005119">
    <property type="entry name" value="LysR_subst-bd"/>
</dbReference>
<keyword evidence="3" id="KW-1185">Reference proteome</keyword>
<accession>A0ABQ4PEF0</accession>
<feature type="domain" description="LysR substrate-binding" evidence="1">
    <location>
        <begin position="2"/>
        <end position="60"/>
    </location>
</feature>
<dbReference type="Gene3D" id="3.40.190.290">
    <property type="match status" value="1"/>
</dbReference>
<reference evidence="2 3" key="1">
    <citation type="submission" date="2021-05" db="EMBL/GenBank/DDBJ databases">
        <title>Molecular characterization for Shewanella algae harboring chromosomal blaOXA-55-like strains isolated from clinical and environment sample.</title>
        <authorList>
            <person name="Ohama Y."/>
            <person name="Aoki K."/>
            <person name="Harada S."/>
            <person name="Moriya K."/>
            <person name="Ishii Y."/>
            <person name="Tateda K."/>
        </authorList>
    </citation>
    <scope>NUCLEOTIDE SEQUENCE [LARGE SCALE GENOMIC DNA]</scope>
    <source>
        <strain evidence="2 3">LMG 23746</strain>
    </source>
</reference>
<dbReference type="SUPFAM" id="SSF53850">
    <property type="entry name" value="Periplasmic binding protein-like II"/>
    <property type="match status" value="1"/>
</dbReference>